<evidence type="ECO:0000256" key="1">
    <source>
        <dbReference type="ARBA" id="ARBA00010266"/>
    </source>
</evidence>
<dbReference type="AlphaFoldDB" id="A0A0R2D6A0"/>
<dbReference type="EMBL" id="AYYI01000015">
    <property type="protein sequence ID" value="KRM99405.1"/>
    <property type="molecule type" value="Genomic_DNA"/>
</dbReference>
<evidence type="ECO:0000313" key="4">
    <source>
        <dbReference type="EMBL" id="KRM99405.1"/>
    </source>
</evidence>
<dbReference type="Proteomes" id="UP000051638">
    <property type="component" value="Unassembled WGS sequence"/>
</dbReference>
<organism evidence="4 5">
    <name type="scientific">Loigolactobacillus rennini DSM 20253</name>
    <dbReference type="NCBI Taxonomy" id="1423796"/>
    <lineage>
        <taxon>Bacteria</taxon>
        <taxon>Bacillati</taxon>
        <taxon>Bacillota</taxon>
        <taxon>Bacilli</taxon>
        <taxon>Lactobacillales</taxon>
        <taxon>Lactobacillaceae</taxon>
        <taxon>Loigolactobacillus</taxon>
    </lineage>
</organism>
<evidence type="ECO:0000313" key="5">
    <source>
        <dbReference type="Proteomes" id="UP000051638"/>
    </source>
</evidence>
<dbReference type="Gene3D" id="4.10.80.30">
    <property type="entry name" value="DNA polymerase, domain 6"/>
    <property type="match status" value="1"/>
</dbReference>
<dbReference type="PATRIC" id="fig|1423796.3.peg.383"/>
<keyword evidence="5" id="KW-1185">Reference proteome</keyword>
<dbReference type="SMART" id="SM00047">
    <property type="entry name" value="LYZ2"/>
    <property type="match status" value="1"/>
</dbReference>
<dbReference type="PRINTS" id="PR01002">
    <property type="entry name" value="FLGFLGJ"/>
</dbReference>
<dbReference type="STRING" id="1423796.FC24_GL000371"/>
<evidence type="ECO:0000256" key="2">
    <source>
        <dbReference type="ARBA" id="ARBA00022801"/>
    </source>
</evidence>
<protein>
    <submittedName>
        <fullName evidence="4">N-acetylmuramidase</fullName>
    </submittedName>
</protein>
<comment type="similarity">
    <text evidence="1">Belongs to the glycosyl hydrolase 73 family.</text>
</comment>
<reference evidence="4 5" key="1">
    <citation type="journal article" date="2015" name="Genome Announc.">
        <title>Expanding the biotechnology potential of lactobacilli through comparative genomics of 213 strains and associated genera.</title>
        <authorList>
            <person name="Sun Z."/>
            <person name="Harris H.M."/>
            <person name="McCann A."/>
            <person name="Guo C."/>
            <person name="Argimon S."/>
            <person name="Zhang W."/>
            <person name="Yang X."/>
            <person name="Jeffery I.B."/>
            <person name="Cooney J.C."/>
            <person name="Kagawa T.F."/>
            <person name="Liu W."/>
            <person name="Song Y."/>
            <person name="Salvetti E."/>
            <person name="Wrobel A."/>
            <person name="Rasinkangas P."/>
            <person name="Parkhill J."/>
            <person name="Rea M.C."/>
            <person name="O'Sullivan O."/>
            <person name="Ritari J."/>
            <person name="Douillard F.P."/>
            <person name="Paul Ross R."/>
            <person name="Yang R."/>
            <person name="Briner A.E."/>
            <person name="Felis G.E."/>
            <person name="de Vos W.M."/>
            <person name="Barrangou R."/>
            <person name="Klaenhammer T.R."/>
            <person name="Caufield P.W."/>
            <person name="Cui Y."/>
            <person name="Zhang H."/>
            <person name="O'Toole P.W."/>
        </authorList>
    </citation>
    <scope>NUCLEOTIDE SEQUENCE [LARGE SCALE GENOMIC DNA]</scope>
    <source>
        <strain evidence="4 5">DSM 20253</strain>
    </source>
</reference>
<dbReference type="PANTHER" id="PTHR33308">
    <property type="entry name" value="PEPTIDOGLYCAN HYDROLASE FLGJ"/>
    <property type="match status" value="1"/>
</dbReference>
<feature type="domain" description="Mannosyl-glycoprotein endo-beta-N-acetylglucosamidase-like" evidence="3">
    <location>
        <begin position="56"/>
        <end position="213"/>
    </location>
</feature>
<dbReference type="InterPro" id="IPR051056">
    <property type="entry name" value="Glycosyl_Hydrolase_73"/>
</dbReference>
<sequence>MAKKRKKRRGRNLIKQFGVPQLILAGIMLAFIGLLLVRCFGEQPRVAVDDTASQQQERVQQQRQDFIKRLAPVAQRLQHTYHVLPSITLAQAILESDWGTSQLATHYHNLFGVKGDDPVTTQVLKTKEYRDGHWVEIRARFQVYQNDTAALEAHAKLLAQGTSWNPNQYQHVLAATDYKTAANALQQADYATDPTYAQKLINVIKAYKLYQYDR</sequence>
<proteinExistence type="inferred from homology"/>
<dbReference type="Gene3D" id="1.10.530.10">
    <property type="match status" value="1"/>
</dbReference>
<name>A0A0R2D6A0_9LACO</name>
<accession>A0A0R2D6A0</accession>
<comment type="caution">
    <text evidence="4">The sequence shown here is derived from an EMBL/GenBank/DDBJ whole genome shotgun (WGS) entry which is preliminary data.</text>
</comment>
<evidence type="ECO:0000259" key="3">
    <source>
        <dbReference type="SMART" id="SM00047"/>
    </source>
</evidence>
<dbReference type="Pfam" id="PF01832">
    <property type="entry name" value="Glucosaminidase"/>
    <property type="match status" value="1"/>
</dbReference>
<gene>
    <name evidence="4" type="ORF">FC24_GL000371</name>
</gene>
<dbReference type="PANTHER" id="PTHR33308:SF10">
    <property type="entry name" value="EXO-GLUCOSAMINIDASE LYTG"/>
    <property type="match status" value="1"/>
</dbReference>
<keyword evidence="2" id="KW-0378">Hydrolase</keyword>
<dbReference type="RefSeq" id="WP_057873287.1">
    <property type="nucleotide sequence ID" value="NZ_AYYI01000015.1"/>
</dbReference>
<dbReference type="GO" id="GO:0004040">
    <property type="term" value="F:amidase activity"/>
    <property type="evidence" value="ECO:0007669"/>
    <property type="project" value="InterPro"/>
</dbReference>
<dbReference type="InterPro" id="IPR002901">
    <property type="entry name" value="MGlyc_endo_b_GlcNAc-like_dom"/>
</dbReference>
<dbReference type="OrthoDB" id="977752at2"/>